<dbReference type="PRINTS" id="PR00452">
    <property type="entry name" value="SH3DOMAIN"/>
</dbReference>
<feature type="compositionally biased region" description="Polar residues" evidence="14">
    <location>
        <begin position="510"/>
        <end position="521"/>
    </location>
</feature>
<dbReference type="InterPro" id="IPR027267">
    <property type="entry name" value="AH/BAR_dom_sf"/>
</dbReference>
<dbReference type="GO" id="GO:0030100">
    <property type="term" value="P:regulation of endocytosis"/>
    <property type="evidence" value="ECO:0007669"/>
    <property type="project" value="TreeGrafter"/>
</dbReference>
<keyword evidence="7" id="KW-0597">Phosphoprotein</keyword>
<keyword evidence="15" id="KW-1133">Transmembrane helix</keyword>
<reference evidence="18 19" key="1">
    <citation type="journal article" date="2013" name="Nature">
        <title>The genomes of four tapeworm species reveal adaptations to parasitism.</title>
        <authorList>
            <person name="Tsai I.J."/>
            <person name="Zarowiecki M."/>
            <person name="Holroyd N."/>
            <person name="Garciarrubio A."/>
            <person name="Sanchez-Flores A."/>
            <person name="Brooks K.L."/>
            <person name="Tracey A."/>
            <person name="Bobes R.J."/>
            <person name="Fragoso G."/>
            <person name="Sciutto E."/>
            <person name="Aslett M."/>
            <person name="Beasley H."/>
            <person name="Bennett H.M."/>
            <person name="Cai J."/>
            <person name="Camicia F."/>
            <person name="Clark R."/>
            <person name="Cucher M."/>
            <person name="De Silva N."/>
            <person name="Day T.A."/>
            <person name="Deplazes P."/>
            <person name="Estrada K."/>
            <person name="Fernandez C."/>
            <person name="Holland P.W."/>
            <person name="Hou J."/>
            <person name="Hu S."/>
            <person name="Huckvale T."/>
            <person name="Hung S.S."/>
            <person name="Kamenetzky L."/>
            <person name="Keane J.A."/>
            <person name="Kiss F."/>
            <person name="Koziol U."/>
            <person name="Lambert O."/>
            <person name="Liu K."/>
            <person name="Luo X."/>
            <person name="Luo Y."/>
            <person name="Macchiaroli N."/>
            <person name="Nichol S."/>
            <person name="Paps J."/>
            <person name="Parkinson J."/>
            <person name="Pouchkina-Stantcheva N."/>
            <person name="Riddiford N."/>
            <person name="Rosenzvit M."/>
            <person name="Salinas G."/>
            <person name="Wasmuth J.D."/>
            <person name="Zamanian M."/>
            <person name="Zheng Y."/>
            <person name="Cai X."/>
            <person name="Soberon X."/>
            <person name="Olson P.D."/>
            <person name="Laclette J.P."/>
            <person name="Brehm K."/>
            <person name="Berriman M."/>
            <person name="Garciarrubio A."/>
            <person name="Bobes R.J."/>
            <person name="Fragoso G."/>
            <person name="Sanchez-Flores A."/>
            <person name="Estrada K."/>
            <person name="Cevallos M.A."/>
            <person name="Morett E."/>
            <person name="Gonzalez V."/>
            <person name="Portillo T."/>
            <person name="Ochoa-Leyva A."/>
            <person name="Jose M.V."/>
            <person name="Sciutto E."/>
            <person name="Landa A."/>
            <person name="Jimenez L."/>
            <person name="Valdes V."/>
            <person name="Carrero J.C."/>
            <person name="Larralde C."/>
            <person name="Morales-Montor J."/>
            <person name="Limon-Lason J."/>
            <person name="Soberon X."/>
            <person name="Laclette J.P."/>
        </authorList>
    </citation>
    <scope>NUCLEOTIDE SEQUENCE [LARGE SCALE GENOMIC DNA]</scope>
</reference>
<evidence type="ECO:0000256" key="4">
    <source>
        <dbReference type="ARBA" id="ARBA00022443"/>
    </source>
</evidence>
<dbReference type="PANTHER" id="PTHR23065">
    <property type="entry name" value="PROLINE-SERINE-THREONINE PHOSPHATASE INTERACTING PROTEIN 1"/>
    <property type="match status" value="1"/>
</dbReference>
<keyword evidence="9 15" id="KW-0472">Membrane</keyword>
<evidence type="ECO:0000313" key="19">
    <source>
        <dbReference type="Proteomes" id="UP000492820"/>
    </source>
</evidence>
<name>A0A068WXB0_ECHGR</name>
<organism evidence="18">
    <name type="scientific">Echinococcus granulosus</name>
    <name type="common">Hydatid tapeworm</name>
    <dbReference type="NCBI Taxonomy" id="6210"/>
    <lineage>
        <taxon>Eukaryota</taxon>
        <taxon>Metazoa</taxon>
        <taxon>Spiralia</taxon>
        <taxon>Lophotrochozoa</taxon>
        <taxon>Platyhelminthes</taxon>
        <taxon>Cestoda</taxon>
        <taxon>Eucestoda</taxon>
        <taxon>Cyclophyllidea</taxon>
        <taxon>Taeniidae</taxon>
        <taxon>Echinococcus</taxon>
        <taxon>Echinococcus granulosus group</taxon>
    </lineage>
</organism>
<feature type="transmembrane region" description="Helical" evidence="15">
    <location>
        <begin position="668"/>
        <end position="689"/>
    </location>
</feature>
<reference evidence="20" key="3">
    <citation type="submission" date="2020-10" db="UniProtKB">
        <authorList>
            <consortium name="WormBaseParasite"/>
        </authorList>
    </citation>
    <scope>IDENTIFICATION</scope>
</reference>
<keyword evidence="5" id="KW-1003">Cell membrane</keyword>
<keyword evidence="15" id="KW-0812">Transmembrane</keyword>
<sequence>MQPVDLDLDTGANANFWEPHQYSRTVKRAENANKLCSEFALMIQERADIEKAYASNLRKFAARLEMFLRTGVEYGTATNILSGLAKEAEDNAELHSNIAAGLINPVQLGIKNWQRENFHKSSISTSIKEVKNFDSEFENAQKTWYKHYKNVNRCKKEYFHACKTVRSLQVQVQNAKNEPFGTPEQQAQRGKELRKMEDKLRKGIMEEEKTRKAYEEAISSLSDVTPRYIEDMTQVFNKAQAFERERIVYFKEQALQMQAVLDISAKPNLSQIFVELRETVAKVDADADLKKWSLAYGVDMAPNFPVFQEYSPEMSALGKKGRSALADGSSGGVTLTSLKTFTSPDRGGPIPGTTDSGSNISTSPVHTTAYGSNSYNHGSEGATPRGLKLWTGLKIFSQAWKLIMTSNGFIAEAPSTNLDEPSESPKLSDPPTSDIDQADITKEHLIVPTTAESCRPVEVDNLSNISKRKRSPSSVQSVEEQAGEAKKAEVAEDEADTEDEAASAAEESQKLVTNDYTSSVNGAAAAVSKEKQRVEDTPPYPDFVDDGRPGVPIRALYDYVGVEADELSFNSGDLFEKLEDEDEQGWCKGRKDGRVGLYPANYVEIASVLARVLTPPQPSTPCDCDVPSFPLLLSPSSSHSNVRRIHEKSARQTGGPISIPLPIPLPPILFIFLLVVLILPPPLSTAHFFQPHSTTLRCHYHRLHPHLATFVSPPPHTHAISRVRDRTATAEQHRPRHLPIVKLTPTLSNKNVTFSRL</sequence>
<dbReference type="InterPro" id="IPR036028">
    <property type="entry name" value="SH3-like_dom_sf"/>
</dbReference>
<keyword evidence="4 12" id="KW-0728">SH3 domain</keyword>
<proteinExistence type="predicted"/>
<comment type="function">
    <text evidence="10">Plays a role in endocytosis and regulates internalization of plasma membrane proteins. Overexpression impairs internalization of SLC2A1/GLUT1 and TRPV4 and increases the levels of SLC2A1/GLUT1 and TRPV4 at the cell membrane. Inhibits the TRPV4 calcium channel activity.</text>
</comment>
<dbReference type="GO" id="GO:0005768">
    <property type="term" value="C:endosome"/>
    <property type="evidence" value="ECO:0007669"/>
    <property type="project" value="TreeGrafter"/>
</dbReference>
<feature type="domain" description="F-BAR" evidence="17">
    <location>
        <begin position="8"/>
        <end position="288"/>
    </location>
</feature>
<evidence type="ECO:0000256" key="3">
    <source>
        <dbReference type="ARBA" id="ARBA00004496"/>
    </source>
</evidence>
<dbReference type="FunFam" id="1.20.1270.60:FF:000009">
    <property type="entry name" value="Protein kinase C and casein kinase substrate in neurons 2"/>
    <property type="match status" value="1"/>
</dbReference>
<dbReference type="GO" id="GO:0007010">
    <property type="term" value="P:cytoskeleton organization"/>
    <property type="evidence" value="ECO:0007669"/>
    <property type="project" value="TreeGrafter"/>
</dbReference>
<dbReference type="GO" id="GO:0097320">
    <property type="term" value="P:plasma membrane tubulation"/>
    <property type="evidence" value="ECO:0007669"/>
    <property type="project" value="TreeGrafter"/>
</dbReference>
<keyword evidence="6" id="KW-0963">Cytoplasm</keyword>
<dbReference type="OrthoDB" id="10255128at2759"/>
<evidence type="ECO:0000256" key="7">
    <source>
        <dbReference type="ARBA" id="ARBA00022553"/>
    </source>
</evidence>
<dbReference type="PROSITE" id="PS50002">
    <property type="entry name" value="SH3"/>
    <property type="match status" value="1"/>
</dbReference>
<comment type="subcellular location">
    <subcellularLocation>
        <location evidence="2">Cell membrane</location>
    </subcellularLocation>
    <subcellularLocation>
        <location evidence="3">Cytoplasm</location>
    </subcellularLocation>
    <subcellularLocation>
        <location evidence="1">Endomembrane system</location>
        <topology evidence="1">Peripheral membrane protein</topology>
    </subcellularLocation>
</comment>
<feature type="compositionally biased region" description="Acidic residues" evidence="14">
    <location>
        <begin position="491"/>
        <end position="501"/>
    </location>
</feature>
<evidence type="ECO:0000256" key="2">
    <source>
        <dbReference type="ARBA" id="ARBA00004236"/>
    </source>
</evidence>
<feature type="region of interest" description="Disordered" evidence="14">
    <location>
        <begin position="414"/>
        <end position="436"/>
    </location>
</feature>
<evidence type="ECO:0000256" key="8">
    <source>
        <dbReference type="ARBA" id="ARBA00023054"/>
    </source>
</evidence>
<gene>
    <name evidence="18" type="ORF">EgrG_001090800</name>
</gene>
<protein>
    <submittedName>
        <fullName evidence="18 20">Protein kinase C and casein kinase substrate in</fullName>
    </submittedName>
</protein>
<feature type="domain" description="SH3" evidence="16">
    <location>
        <begin position="548"/>
        <end position="608"/>
    </location>
</feature>
<evidence type="ECO:0000256" key="11">
    <source>
        <dbReference type="ARBA" id="ARBA00064966"/>
    </source>
</evidence>
<dbReference type="GO" id="GO:0005543">
    <property type="term" value="F:phospholipid binding"/>
    <property type="evidence" value="ECO:0007669"/>
    <property type="project" value="TreeGrafter"/>
</dbReference>
<dbReference type="Gene3D" id="2.30.30.40">
    <property type="entry name" value="SH3 Domains"/>
    <property type="match status" value="1"/>
</dbReference>
<keyword evidence="18" id="KW-0808">Transferase</keyword>
<dbReference type="Pfam" id="PF14604">
    <property type="entry name" value="SH3_9"/>
    <property type="match status" value="1"/>
</dbReference>
<dbReference type="PANTHER" id="PTHR23065:SF11">
    <property type="entry name" value="SYNDAPIN, ISOFORM C"/>
    <property type="match status" value="1"/>
</dbReference>
<dbReference type="WBParaSite" id="EgrG_001090800">
    <property type="protein sequence ID" value="EgrG_001090800"/>
    <property type="gene ID" value="EgrG_001090800"/>
</dbReference>
<evidence type="ECO:0000256" key="5">
    <source>
        <dbReference type="ARBA" id="ARBA00022475"/>
    </source>
</evidence>
<dbReference type="Pfam" id="PF00611">
    <property type="entry name" value="FCH"/>
    <property type="match status" value="1"/>
</dbReference>
<reference evidence="18" key="2">
    <citation type="submission" date="2014-06" db="EMBL/GenBank/DDBJ databases">
        <authorList>
            <person name="Aslett M."/>
        </authorList>
    </citation>
    <scope>NUCLEOTIDE SEQUENCE</scope>
</reference>
<dbReference type="PROSITE" id="PS51741">
    <property type="entry name" value="F_BAR"/>
    <property type="match status" value="1"/>
</dbReference>
<evidence type="ECO:0000256" key="9">
    <source>
        <dbReference type="ARBA" id="ARBA00023136"/>
    </source>
</evidence>
<evidence type="ECO:0000313" key="18">
    <source>
        <dbReference type="EMBL" id="CDS23145.1"/>
    </source>
</evidence>
<accession>A0A068WXB0</accession>
<keyword evidence="18" id="KW-0418">Kinase</keyword>
<evidence type="ECO:0000256" key="6">
    <source>
        <dbReference type="ARBA" id="ARBA00022490"/>
    </source>
</evidence>
<dbReference type="SMART" id="SM00326">
    <property type="entry name" value="SH3"/>
    <property type="match status" value="1"/>
</dbReference>
<dbReference type="GO" id="GO:0005886">
    <property type="term" value="C:plasma membrane"/>
    <property type="evidence" value="ECO:0007669"/>
    <property type="project" value="UniProtKB-SubCell"/>
</dbReference>
<dbReference type="FunFam" id="2.30.30.40:FF:000014">
    <property type="entry name" value="Kinase C and casein kinase substrate in neurons protein"/>
    <property type="match status" value="1"/>
</dbReference>
<feature type="region of interest" description="Disordered" evidence="14">
    <location>
        <begin position="463"/>
        <end position="546"/>
    </location>
</feature>
<dbReference type="Proteomes" id="UP000492820">
    <property type="component" value="Unassembled WGS sequence"/>
</dbReference>
<dbReference type="EMBL" id="LK028589">
    <property type="protein sequence ID" value="CDS23145.1"/>
    <property type="molecule type" value="Genomic_DNA"/>
</dbReference>
<dbReference type="SUPFAM" id="SSF103657">
    <property type="entry name" value="BAR/IMD domain-like"/>
    <property type="match status" value="1"/>
</dbReference>
<evidence type="ECO:0000256" key="10">
    <source>
        <dbReference type="ARBA" id="ARBA00055545"/>
    </source>
</evidence>
<comment type="subunit">
    <text evidence="11">Homodimer. May form heterooligomers with other PACSINs. Interacts (via SH3 domain) with DNM1, SYNJ1 and WASL. Interacts with TRPV4.</text>
</comment>
<dbReference type="InterPro" id="IPR031160">
    <property type="entry name" value="F_BAR_dom"/>
</dbReference>
<dbReference type="GO" id="GO:0016301">
    <property type="term" value="F:kinase activity"/>
    <property type="evidence" value="ECO:0007669"/>
    <property type="project" value="UniProtKB-KW"/>
</dbReference>
<dbReference type="AlphaFoldDB" id="A0A068WXB0"/>
<dbReference type="Gene3D" id="1.20.1270.60">
    <property type="entry name" value="Arfaptin homology (AH) domain/BAR domain"/>
    <property type="match status" value="1"/>
</dbReference>
<dbReference type="CDD" id="cd11843">
    <property type="entry name" value="SH3_PACSIN"/>
    <property type="match status" value="1"/>
</dbReference>
<evidence type="ECO:0000313" key="20">
    <source>
        <dbReference type="WBParaSite" id="EgrG_001090800"/>
    </source>
</evidence>
<evidence type="ECO:0000256" key="13">
    <source>
        <dbReference type="PROSITE-ProRule" id="PRU01077"/>
    </source>
</evidence>
<evidence type="ECO:0000256" key="1">
    <source>
        <dbReference type="ARBA" id="ARBA00004184"/>
    </source>
</evidence>
<dbReference type="SUPFAM" id="SSF50044">
    <property type="entry name" value="SH3-domain"/>
    <property type="match status" value="1"/>
</dbReference>
<evidence type="ECO:0000256" key="14">
    <source>
        <dbReference type="SAM" id="MobiDB-lite"/>
    </source>
</evidence>
<feature type="region of interest" description="Disordered" evidence="14">
    <location>
        <begin position="338"/>
        <end position="361"/>
    </location>
</feature>
<keyword evidence="8 13" id="KW-0175">Coiled coil</keyword>
<evidence type="ECO:0000256" key="15">
    <source>
        <dbReference type="SAM" id="Phobius"/>
    </source>
</evidence>
<dbReference type="InterPro" id="IPR001452">
    <property type="entry name" value="SH3_domain"/>
</dbReference>
<dbReference type="InterPro" id="IPR001060">
    <property type="entry name" value="FCH_dom"/>
</dbReference>
<evidence type="ECO:0000259" key="16">
    <source>
        <dbReference type="PROSITE" id="PS50002"/>
    </source>
</evidence>
<evidence type="ECO:0000259" key="17">
    <source>
        <dbReference type="PROSITE" id="PS51741"/>
    </source>
</evidence>
<evidence type="ECO:0000256" key="12">
    <source>
        <dbReference type="PROSITE-ProRule" id="PRU00192"/>
    </source>
</evidence>
<dbReference type="SMART" id="SM00055">
    <property type="entry name" value="FCH"/>
    <property type="match status" value="1"/>
</dbReference>